<dbReference type="PANTHER" id="PTHR30093:SF2">
    <property type="entry name" value="TYPE II SECRETION SYSTEM PROTEIN H"/>
    <property type="match status" value="1"/>
</dbReference>
<dbReference type="EMBL" id="FOQD01000009">
    <property type="protein sequence ID" value="SFI46373.1"/>
    <property type="molecule type" value="Genomic_DNA"/>
</dbReference>
<dbReference type="SUPFAM" id="SSF54523">
    <property type="entry name" value="Pili subunits"/>
    <property type="match status" value="1"/>
</dbReference>
<name>A0A1I3IF13_9PLAN</name>
<dbReference type="InterPro" id="IPR045584">
    <property type="entry name" value="Pilin-like"/>
</dbReference>
<dbReference type="RefSeq" id="WP_092050999.1">
    <property type="nucleotide sequence ID" value="NZ_FOQD01000009.1"/>
</dbReference>
<reference evidence="3" key="1">
    <citation type="submission" date="2016-10" db="EMBL/GenBank/DDBJ databases">
        <authorList>
            <person name="Varghese N."/>
            <person name="Submissions S."/>
        </authorList>
    </citation>
    <scope>NUCLEOTIDE SEQUENCE [LARGE SCALE GENOMIC DNA]</scope>
    <source>
        <strain evidence="3">DSM 26348</strain>
    </source>
</reference>
<dbReference type="NCBIfam" id="TIGR02532">
    <property type="entry name" value="IV_pilin_GFxxxE"/>
    <property type="match status" value="1"/>
</dbReference>
<evidence type="ECO:0000313" key="2">
    <source>
        <dbReference type="EMBL" id="SFI46373.1"/>
    </source>
</evidence>
<dbReference type="Gene3D" id="3.30.700.10">
    <property type="entry name" value="Glycoprotein, Type 4 Pilin"/>
    <property type="match status" value="1"/>
</dbReference>
<dbReference type="InterPro" id="IPR012902">
    <property type="entry name" value="N_methyl_site"/>
</dbReference>
<accession>A0A1I3IF13</accession>
<gene>
    <name evidence="2" type="ORF">SAMN05421753_10989</name>
</gene>
<dbReference type="PANTHER" id="PTHR30093">
    <property type="entry name" value="GENERAL SECRETION PATHWAY PROTEIN G"/>
    <property type="match status" value="1"/>
</dbReference>
<dbReference type="Pfam" id="PF07963">
    <property type="entry name" value="N_methyl"/>
    <property type="match status" value="1"/>
</dbReference>
<dbReference type="Proteomes" id="UP000199518">
    <property type="component" value="Unassembled WGS sequence"/>
</dbReference>
<evidence type="ECO:0000313" key="3">
    <source>
        <dbReference type="Proteomes" id="UP000199518"/>
    </source>
</evidence>
<dbReference type="InterPro" id="IPR027558">
    <property type="entry name" value="Pre_pil_HX9DG_C"/>
</dbReference>
<proteinExistence type="predicted"/>
<dbReference type="PROSITE" id="PS00409">
    <property type="entry name" value="PROKAR_NTER_METHYL"/>
    <property type="match status" value="1"/>
</dbReference>
<dbReference type="OrthoDB" id="255922at2"/>
<organism evidence="2 3">
    <name type="scientific">Planctomicrobium piriforme</name>
    <dbReference type="NCBI Taxonomy" id="1576369"/>
    <lineage>
        <taxon>Bacteria</taxon>
        <taxon>Pseudomonadati</taxon>
        <taxon>Planctomycetota</taxon>
        <taxon>Planctomycetia</taxon>
        <taxon>Planctomycetales</taxon>
        <taxon>Planctomycetaceae</taxon>
        <taxon>Planctomicrobium</taxon>
    </lineage>
</organism>
<feature type="domain" description="DUF1559" evidence="1">
    <location>
        <begin position="38"/>
        <end position="307"/>
    </location>
</feature>
<dbReference type="NCBIfam" id="TIGR04294">
    <property type="entry name" value="pre_pil_HX9DG"/>
    <property type="match status" value="1"/>
</dbReference>
<keyword evidence="3" id="KW-1185">Reference proteome</keyword>
<dbReference type="InterPro" id="IPR011453">
    <property type="entry name" value="DUF1559"/>
</dbReference>
<protein>
    <submittedName>
        <fullName evidence="2">Prepilin-type N-terminal cleavage/methylation domain-containing protein</fullName>
    </submittedName>
</protein>
<evidence type="ECO:0000259" key="1">
    <source>
        <dbReference type="Pfam" id="PF07596"/>
    </source>
</evidence>
<dbReference type="AlphaFoldDB" id="A0A1I3IF13"/>
<dbReference type="Pfam" id="PF07596">
    <property type="entry name" value="SBP_bac_10"/>
    <property type="match status" value="1"/>
</dbReference>
<sequence length="325" mass="34607">MNAFQKTRVRATGFTLIELLVVIAIIAILIALLLPAVQAAREAARRSQCKNNLKQITLAVHNYQDAHRILPPGGIIQFNTYPLPPIYAKGSLTIFILPFIDQAGLFNAYDFKPLNIDSPAQTMPGTTTTIRSYKLAVYTCPTDTNTNNATDRGKLNYTASAGPSTMSATGNWQTPCECAFPFNGFALPGTPSNGVPGPFQRGGICTSMGEITDGLSNTIFFGETRPACSANVNAGWGTTDNSSGLGATVIPINYDTCDSTAPVTGQVNCGRPCNWNTSLGFRSLHEGGAQFSMGDGRVVFLSENIDMTLFQALGGKADGKLVGEF</sequence>